<feature type="transmembrane region" description="Helical" evidence="1">
    <location>
        <begin position="175"/>
        <end position="194"/>
    </location>
</feature>
<feature type="transmembrane region" description="Helical" evidence="1">
    <location>
        <begin position="45"/>
        <end position="65"/>
    </location>
</feature>
<organism evidence="2 3">
    <name type="scientific">Apilactobacillus nanyangensis</name>
    <dbReference type="NCBI Taxonomy" id="2799579"/>
    <lineage>
        <taxon>Bacteria</taxon>
        <taxon>Bacillati</taxon>
        <taxon>Bacillota</taxon>
        <taxon>Bacilli</taxon>
        <taxon>Lactobacillales</taxon>
        <taxon>Lactobacillaceae</taxon>
        <taxon>Apilactobacillus</taxon>
    </lineage>
</organism>
<keyword evidence="1" id="KW-1133">Transmembrane helix</keyword>
<evidence type="ECO:0000256" key="1">
    <source>
        <dbReference type="SAM" id="Phobius"/>
    </source>
</evidence>
<accession>A0ABT0HZU4</accession>
<evidence type="ECO:0000313" key="2">
    <source>
        <dbReference type="EMBL" id="MCK8611892.1"/>
    </source>
</evidence>
<proteinExistence type="predicted"/>
<keyword evidence="3" id="KW-1185">Reference proteome</keyword>
<name>A0ABT0HZU4_9LACO</name>
<keyword evidence="1" id="KW-0812">Transmembrane</keyword>
<evidence type="ECO:0000313" key="3">
    <source>
        <dbReference type="Proteomes" id="UP001522816"/>
    </source>
</evidence>
<comment type="caution">
    <text evidence="2">The sequence shown here is derived from an EMBL/GenBank/DDBJ whole genome shotgun (WGS) entry which is preliminary data.</text>
</comment>
<feature type="transmembrane region" description="Helical" evidence="1">
    <location>
        <begin position="201"/>
        <end position="220"/>
    </location>
</feature>
<keyword evidence="1" id="KW-0472">Membrane</keyword>
<feature type="transmembrane region" description="Helical" evidence="1">
    <location>
        <begin position="226"/>
        <end position="242"/>
    </location>
</feature>
<feature type="transmembrane region" description="Helical" evidence="1">
    <location>
        <begin position="12"/>
        <end position="33"/>
    </location>
</feature>
<feature type="transmembrane region" description="Helical" evidence="1">
    <location>
        <begin position="125"/>
        <end position="144"/>
    </location>
</feature>
<dbReference type="Proteomes" id="UP001522816">
    <property type="component" value="Unassembled WGS sequence"/>
</dbReference>
<feature type="transmembrane region" description="Helical" evidence="1">
    <location>
        <begin position="353"/>
        <end position="368"/>
    </location>
</feature>
<feature type="transmembrane region" description="Helical" evidence="1">
    <location>
        <begin position="251"/>
        <end position="272"/>
    </location>
</feature>
<feature type="transmembrane region" description="Helical" evidence="1">
    <location>
        <begin position="321"/>
        <end position="341"/>
    </location>
</feature>
<protein>
    <recommendedName>
        <fullName evidence="4">Polysaccharide polymerase</fullName>
    </recommendedName>
</protein>
<gene>
    <name evidence="2" type="ORF">LNP10_05185</name>
</gene>
<evidence type="ECO:0008006" key="4">
    <source>
        <dbReference type="Google" id="ProtNLM"/>
    </source>
</evidence>
<dbReference type="EMBL" id="JAJIAR010000010">
    <property type="protein sequence ID" value="MCK8611892.1"/>
    <property type="molecule type" value="Genomic_DNA"/>
</dbReference>
<dbReference type="RefSeq" id="WP_248596819.1">
    <property type="nucleotide sequence ID" value="NZ_JAJIAR010000010.1"/>
</dbReference>
<reference evidence="2 3" key="1">
    <citation type="submission" date="2021-11" db="EMBL/GenBank/DDBJ databases">
        <title>Comparative genomics of bee honey and flower isolates.</title>
        <authorList>
            <person name="Bechtner J.D."/>
            <person name="Gallus M.K."/>
            <person name="Ehrmann M."/>
        </authorList>
    </citation>
    <scope>NUCLEOTIDE SEQUENCE [LARGE SCALE GENOMIC DNA]</scope>
    <source>
        <strain evidence="2 3">7</strain>
    </source>
</reference>
<sequence length="406" mass="47044">MNFLITGDKEKLSKLYLISYLFLMFGSLFGVYSEFNSNNVYPLPMYIKMIWVIALGIFFLIQMYVSIGNIIFIESRLRYIFFALFLLSALTLINLPIIKLRTLVLIILILNSNVLQWDKFVRIDLVSRLSGLFILAVMYIFNLFPQKYANANNFTRPDGTLRSAWGFNHPNALGSYYLGIIITLIILINSKFIIKKLSTKFKLISTAFIFLTGAYVEFYVTDSRSAQVALLIIFIGWTIKLFKEISSPKPIWGVVLMIVLNDISLVMGYKILLSTDLFLKINQLFSNRLVLQNQALMQYKINFFGNNMFKVGQPYWVDNEYIYNFIALGIFGALLFSYIFWKALVNTYKGNDFMLYVILISILCKAMFESTTFEYCSLFPIVFAFKYGNGIDFSSNWMKKLKWGKS</sequence>
<feature type="transmembrane region" description="Helical" evidence="1">
    <location>
        <begin position="77"/>
        <end position="94"/>
    </location>
</feature>